<dbReference type="RefSeq" id="WP_150886733.1">
    <property type="nucleotide sequence ID" value="NZ_CP032452.1"/>
</dbReference>
<dbReference type="InterPro" id="IPR027417">
    <property type="entry name" value="P-loop_NTPase"/>
</dbReference>
<dbReference type="InterPro" id="IPR050166">
    <property type="entry name" value="ABC_transporter_ATP-bind"/>
</dbReference>
<name>A0A5P3XFL4_PARBF</name>
<evidence type="ECO:0000256" key="3">
    <source>
        <dbReference type="ARBA" id="ARBA00022840"/>
    </source>
</evidence>
<evidence type="ECO:0000256" key="2">
    <source>
        <dbReference type="ARBA" id="ARBA00022741"/>
    </source>
</evidence>
<dbReference type="Gene3D" id="3.40.50.300">
    <property type="entry name" value="P-loop containing nucleotide triphosphate hydrolases"/>
    <property type="match status" value="1"/>
</dbReference>
<dbReference type="GO" id="GO:0005524">
    <property type="term" value="F:ATP binding"/>
    <property type="evidence" value="ECO:0007669"/>
    <property type="project" value="UniProtKB-KW"/>
</dbReference>
<dbReference type="PANTHER" id="PTHR42788:SF13">
    <property type="entry name" value="ALIPHATIC SULFONATES IMPORT ATP-BINDING PROTEIN SSUB"/>
    <property type="match status" value="1"/>
</dbReference>
<keyword evidence="1" id="KW-0813">Transport</keyword>
<dbReference type="InterPro" id="IPR003439">
    <property type="entry name" value="ABC_transporter-like_ATP-bd"/>
</dbReference>
<organism evidence="5 6">
    <name type="scientific">Paraclostridium bifermentans</name>
    <name type="common">Clostridium bifermentans</name>
    <dbReference type="NCBI Taxonomy" id="1490"/>
    <lineage>
        <taxon>Bacteria</taxon>
        <taxon>Bacillati</taxon>
        <taxon>Bacillota</taxon>
        <taxon>Clostridia</taxon>
        <taxon>Peptostreptococcales</taxon>
        <taxon>Peptostreptococcaceae</taxon>
        <taxon>Paraclostridium</taxon>
    </lineage>
</organism>
<dbReference type="InterPro" id="IPR003593">
    <property type="entry name" value="AAA+_ATPase"/>
</dbReference>
<dbReference type="Pfam" id="PF00005">
    <property type="entry name" value="ABC_tran"/>
    <property type="match status" value="1"/>
</dbReference>
<dbReference type="PANTHER" id="PTHR42788">
    <property type="entry name" value="TAURINE IMPORT ATP-BINDING PROTEIN-RELATED"/>
    <property type="match status" value="1"/>
</dbReference>
<sequence length="254" mass="28764">MGIVEINDLKFGYSKNLVLDGVNISIEKGDFVCFLGKSGCGKSTLLRLISGLDKPIGGNILINGNVHNGASLDIGVVFQDYSLFPWMTTGKNIVMAMQQKYKNTKKNELIKRSKLFLKRVGLDEEVFNKYPNELSGGMKQRCAICRSFALNPDILLMDEPFGALDAINRSLLQELTLDLWKHDENNRKTIIFVTHDVDEAIKLSTKIFLFGANNGEVIYSYNTPKNEQLEDDNEKIKLRNELLKYMNNDIDNFL</sequence>
<gene>
    <name evidence="5" type="ORF">D4A35_09315</name>
</gene>
<evidence type="ECO:0000313" key="5">
    <source>
        <dbReference type="EMBL" id="QEZ69119.1"/>
    </source>
</evidence>
<protein>
    <submittedName>
        <fullName evidence="5">ABC transporter ATP-binding protein</fullName>
    </submittedName>
</protein>
<dbReference type="SUPFAM" id="SSF52540">
    <property type="entry name" value="P-loop containing nucleoside triphosphate hydrolases"/>
    <property type="match status" value="1"/>
</dbReference>
<keyword evidence="3 5" id="KW-0067">ATP-binding</keyword>
<dbReference type="GO" id="GO:0016887">
    <property type="term" value="F:ATP hydrolysis activity"/>
    <property type="evidence" value="ECO:0007669"/>
    <property type="project" value="InterPro"/>
</dbReference>
<evidence type="ECO:0000259" key="4">
    <source>
        <dbReference type="PROSITE" id="PS50893"/>
    </source>
</evidence>
<reference evidence="5 6" key="1">
    <citation type="submission" date="2018-09" db="EMBL/GenBank/DDBJ databases">
        <title>A clostridial neurotoxin that targets Anopheles mosquitoes.</title>
        <authorList>
            <person name="Contreras E."/>
            <person name="Masuyer G."/>
            <person name="Qureshi N."/>
            <person name="Chawla S."/>
            <person name="Lim H.L."/>
            <person name="Chen J."/>
            <person name="Stenmark P."/>
            <person name="Gill S."/>
        </authorList>
    </citation>
    <scope>NUCLEOTIDE SEQUENCE [LARGE SCALE GENOMIC DNA]</scope>
    <source>
        <strain evidence="5 6">Cbm</strain>
    </source>
</reference>
<dbReference type="PROSITE" id="PS50893">
    <property type="entry name" value="ABC_TRANSPORTER_2"/>
    <property type="match status" value="1"/>
</dbReference>
<feature type="domain" description="ABC transporter" evidence="4">
    <location>
        <begin position="4"/>
        <end position="237"/>
    </location>
</feature>
<evidence type="ECO:0000313" key="6">
    <source>
        <dbReference type="Proteomes" id="UP000326961"/>
    </source>
</evidence>
<keyword evidence="2" id="KW-0547">Nucleotide-binding</keyword>
<dbReference type="CDD" id="cd03293">
    <property type="entry name" value="ABC_NrtD_SsuB_transporters"/>
    <property type="match status" value="1"/>
</dbReference>
<dbReference type="AlphaFoldDB" id="A0A5P3XFL4"/>
<dbReference type="Proteomes" id="UP000326961">
    <property type="component" value="Chromosome"/>
</dbReference>
<evidence type="ECO:0000256" key="1">
    <source>
        <dbReference type="ARBA" id="ARBA00022448"/>
    </source>
</evidence>
<dbReference type="EMBL" id="CP032452">
    <property type="protein sequence ID" value="QEZ69119.1"/>
    <property type="molecule type" value="Genomic_DNA"/>
</dbReference>
<accession>A0A5P3XFL4</accession>
<proteinExistence type="predicted"/>
<dbReference type="SMART" id="SM00382">
    <property type="entry name" value="AAA"/>
    <property type="match status" value="1"/>
</dbReference>